<dbReference type="Pfam" id="PF01535">
    <property type="entry name" value="PPR"/>
    <property type="match status" value="2"/>
</dbReference>
<proteinExistence type="predicted"/>
<accession>A0A0D9YEE3</accession>
<dbReference type="Gramene" id="OGLUM01G33480.1">
    <property type="protein sequence ID" value="OGLUM01G33480.1"/>
    <property type="gene ID" value="OGLUM01G33480"/>
</dbReference>
<reference evidence="3" key="3">
    <citation type="submission" date="2018-05" db="EMBL/GenBank/DDBJ databases">
        <title>OgluRS3 (Oryza glumaepatula Reference Sequence Version 3).</title>
        <authorList>
            <person name="Zhang J."/>
            <person name="Kudrna D."/>
            <person name="Lee S."/>
            <person name="Talag J."/>
            <person name="Welchert J."/>
            <person name="Wing R.A."/>
        </authorList>
    </citation>
    <scope>NUCLEOTIDE SEQUENCE [LARGE SCALE GENOMIC DNA]</scope>
</reference>
<dbReference type="InterPro" id="IPR011990">
    <property type="entry name" value="TPR-like_helical_dom_sf"/>
</dbReference>
<name>A0A0D9YEE3_9ORYZ</name>
<dbReference type="Proteomes" id="UP000026961">
    <property type="component" value="Chromosome 1"/>
</dbReference>
<keyword evidence="4" id="KW-1185">Reference proteome</keyword>
<evidence type="ECO:0000256" key="1">
    <source>
        <dbReference type="ARBA" id="ARBA00022737"/>
    </source>
</evidence>
<keyword evidence="1" id="KW-0677">Repeat</keyword>
<dbReference type="STRING" id="40148.A0A0D9YEE3"/>
<dbReference type="InterPro" id="IPR002885">
    <property type="entry name" value="PPR_rpt"/>
</dbReference>
<dbReference type="AlphaFoldDB" id="A0A0D9YEE3"/>
<dbReference type="InterPro" id="IPR046960">
    <property type="entry name" value="PPR_At4g14850-like_plant"/>
</dbReference>
<dbReference type="GO" id="GO:0003723">
    <property type="term" value="F:RNA binding"/>
    <property type="evidence" value="ECO:0007669"/>
    <property type="project" value="InterPro"/>
</dbReference>
<evidence type="ECO:0000313" key="4">
    <source>
        <dbReference type="Proteomes" id="UP000026961"/>
    </source>
</evidence>
<dbReference type="EnsemblPlants" id="OGLUM01G33480.1">
    <property type="protein sequence ID" value="OGLUM01G33480.1"/>
    <property type="gene ID" value="OGLUM01G33480"/>
</dbReference>
<evidence type="ECO:0000256" key="2">
    <source>
        <dbReference type="ARBA" id="ARBA00022946"/>
    </source>
</evidence>
<dbReference type="PANTHER" id="PTHR47926">
    <property type="entry name" value="PENTATRICOPEPTIDE REPEAT-CONTAINING PROTEIN"/>
    <property type="match status" value="1"/>
</dbReference>
<evidence type="ECO:0000313" key="3">
    <source>
        <dbReference type="EnsemblPlants" id="OGLUM01G33480.1"/>
    </source>
</evidence>
<reference evidence="3" key="1">
    <citation type="submission" date="2013-08" db="EMBL/GenBank/DDBJ databases">
        <title>Oryza genome evolution.</title>
        <authorList>
            <person name="Wing R.A."/>
            <person name="Panaud O."/>
            <person name="Oliveira A.C."/>
        </authorList>
    </citation>
    <scope>NUCLEOTIDE SEQUENCE</scope>
</reference>
<dbReference type="eggNOG" id="KOG4197">
    <property type="taxonomic scope" value="Eukaryota"/>
</dbReference>
<sequence length="128" mass="14226">MAPSPDRYTPTPSRLPLALKAEAQVETPTFADNYTPPPSRDAVNMFDEMPREGCHQIVTMMTVLFACMHGGLVDTGMSLLKRMEPGDIRVVDEGHALMEQRMLMEANVVIWGTLLGACERHENVRVGQ</sequence>
<keyword evidence="2" id="KW-0809">Transit peptide</keyword>
<dbReference type="PANTHER" id="PTHR47926:SF491">
    <property type="entry name" value="(WILD MALAYSIAN BANANA) HYPOTHETICAL PROTEIN"/>
    <property type="match status" value="1"/>
</dbReference>
<dbReference type="HOGENOM" id="CLU_1963013_0_0_1"/>
<organism evidence="3">
    <name type="scientific">Oryza glumipatula</name>
    <dbReference type="NCBI Taxonomy" id="40148"/>
    <lineage>
        <taxon>Eukaryota</taxon>
        <taxon>Viridiplantae</taxon>
        <taxon>Streptophyta</taxon>
        <taxon>Embryophyta</taxon>
        <taxon>Tracheophyta</taxon>
        <taxon>Spermatophyta</taxon>
        <taxon>Magnoliopsida</taxon>
        <taxon>Liliopsida</taxon>
        <taxon>Poales</taxon>
        <taxon>Poaceae</taxon>
        <taxon>BOP clade</taxon>
        <taxon>Oryzoideae</taxon>
        <taxon>Oryzeae</taxon>
        <taxon>Oryzinae</taxon>
        <taxon>Oryza</taxon>
    </lineage>
</organism>
<protein>
    <submittedName>
        <fullName evidence="3">Uncharacterized protein</fullName>
    </submittedName>
</protein>
<dbReference type="GO" id="GO:0009451">
    <property type="term" value="P:RNA modification"/>
    <property type="evidence" value="ECO:0007669"/>
    <property type="project" value="InterPro"/>
</dbReference>
<reference evidence="3" key="2">
    <citation type="submission" date="2015-04" db="UniProtKB">
        <authorList>
            <consortium name="EnsemblPlants"/>
        </authorList>
    </citation>
    <scope>IDENTIFICATION</scope>
</reference>
<dbReference type="Gene3D" id="1.25.40.10">
    <property type="entry name" value="Tetratricopeptide repeat domain"/>
    <property type="match status" value="1"/>
</dbReference>